<feature type="compositionally biased region" description="Basic and acidic residues" evidence="1">
    <location>
        <begin position="17"/>
        <end position="32"/>
    </location>
</feature>
<name>A0A806K270_9BACT</name>
<reference evidence="2" key="1">
    <citation type="submission" date="2012-03" db="EMBL/GenBank/DDBJ databases">
        <title>Functional metagenomics reveals considerable lignocellulase gene clusters in the gut microbiome of a wood-feeding higher termite.</title>
        <authorList>
            <person name="Liu N."/>
        </authorList>
    </citation>
    <scope>NUCLEOTIDE SEQUENCE</scope>
</reference>
<accession>A0A806K270</accession>
<dbReference type="AlphaFoldDB" id="A0A806K270"/>
<organism evidence="2">
    <name type="scientific">uncultured bacterium contig00007</name>
    <dbReference type="NCBI Taxonomy" id="1181499"/>
    <lineage>
        <taxon>Bacteria</taxon>
        <taxon>environmental samples</taxon>
    </lineage>
</organism>
<evidence type="ECO:0000256" key="1">
    <source>
        <dbReference type="SAM" id="MobiDB-lite"/>
    </source>
</evidence>
<evidence type="ECO:0000313" key="2">
    <source>
        <dbReference type="EMBL" id="AGS54068.1"/>
    </source>
</evidence>
<feature type="compositionally biased region" description="Basic residues" evidence="1">
    <location>
        <begin position="1"/>
        <end position="16"/>
    </location>
</feature>
<feature type="region of interest" description="Disordered" evidence="1">
    <location>
        <begin position="1"/>
        <end position="47"/>
    </location>
</feature>
<proteinExistence type="predicted"/>
<protein>
    <submittedName>
        <fullName evidence="2">Uncharacterized protein</fullName>
    </submittedName>
</protein>
<sequence>MYRHSAVHVITQRRRGAKDAEEGEGERGDKKKAPGVSGRFLERAGEG</sequence>
<dbReference type="EMBL" id="JQ844276">
    <property type="protein sequence ID" value="AGS54068.1"/>
    <property type="molecule type" value="Genomic_DNA"/>
</dbReference>